<dbReference type="EMBL" id="QRJH01000004">
    <property type="protein sequence ID" value="RHH18512.1"/>
    <property type="molecule type" value="Genomic_DNA"/>
</dbReference>
<evidence type="ECO:0000313" key="1">
    <source>
        <dbReference type="EMBL" id="RHH18512.1"/>
    </source>
</evidence>
<comment type="caution">
    <text evidence="1">The sequence shown here is derived from an EMBL/GenBank/DDBJ whole genome shotgun (WGS) entry which is preliminary data.</text>
</comment>
<proteinExistence type="predicted"/>
<evidence type="ECO:0000313" key="2">
    <source>
        <dbReference type="Proteomes" id="UP000284024"/>
    </source>
</evidence>
<protein>
    <submittedName>
        <fullName evidence="1">Uncharacterized protein</fullName>
    </submittedName>
</protein>
<gene>
    <name evidence="1" type="ORF">DW222_09225</name>
</gene>
<reference evidence="1 2" key="1">
    <citation type="submission" date="2018-08" db="EMBL/GenBank/DDBJ databases">
        <title>A genome reference for cultivated species of the human gut microbiota.</title>
        <authorList>
            <person name="Zou Y."/>
            <person name="Xue W."/>
            <person name="Luo G."/>
        </authorList>
    </citation>
    <scope>NUCLEOTIDE SEQUENCE [LARGE SCALE GENOMIC DNA]</scope>
    <source>
        <strain evidence="1 2">AM18-2AC</strain>
    </source>
</reference>
<dbReference type="AlphaFoldDB" id="A0A414W1L5"/>
<name>A0A414W1L5_9FIRM</name>
<accession>A0A414W1L5</accession>
<sequence>MIVGISNYLLRWYCFLLLLYAISRQNQPFVVTEPLFNIAQKPLFPIIEWIAGSVLKSPFFKDTAVSGRYRRVHFYLL</sequence>
<dbReference type="Proteomes" id="UP000284024">
    <property type="component" value="Unassembled WGS sequence"/>
</dbReference>
<organism evidence="1 2">
    <name type="scientific">Blautia obeum</name>
    <dbReference type="NCBI Taxonomy" id="40520"/>
    <lineage>
        <taxon>Bacteria</taxon>
        <taxon>Bacillati</taxon>
        <taxon>Bacillota</taxon>
        <taxon>Clostridia</taxon>
        <taxon>Lachnospirales</taxon>
        <taxon>Lachnospiraceae</taxon>
        <taxon>Blautia</taxon>
    </lineage>
</organism>